<evidence type="ECO:0000313" key="2">
    <source>
        <dbReference type="Proteomes" id="UP000056419"/>
    </source>
</evidence>
<comment type="caution">
    <text evidence="1">The sequence shown here is derived from an EMBL/GenBank/DDBJ whole genome shotgun (WGS) entry which is preliminary data.</text>
</comment>
<organism evidence="1 2">
    <name type="scientific">Bacteroides stercoris</name>
    <dbReference type="NCBI Taxonomy" id="46506"/>
    <lineage>
        <taxon>Bacteria</taxon>
        <taxon>Pseudomonadati</taxon>
        <taxon>Bacteroidota</taxon>
        <taxon>Bacteroidia</taxon>
        <taxon>Bacteroidales</taxon>
        <taxon>Bacteroidaceae</taxon>
        <taxon>Bacteroides</taxon>
    </lineage>
</organism>
<name>A0A108TA31_BACSE</name>
<sequence length="83" mass="9939">MVKDSNRKHCNKQNRMSDTEIITILILFHPGDFRCFSPYYKGDACKRLKQLFSCLVSYNCFVELREEVFHELLIWVQVVSDYQ</sequence>
<proteinExistence type="predicted"/>
<dbReference type="PATRIC" id="fig|46506.5.peg.1135"/>
<dbReference type="STRING" id="46506.AA415_01056"/>
<evidence type="ECO:0000313" key="1">
    <source>
        <dbReference type="EMBL" id="KWR55987.1"/>
    </source>
</evidence>
<keyword evidence="2" id="KW-1185">Reference proteome</keyword>
<dbReference type="EMBL" id="LRGC01000004">
    <property type="protein sequence ID" value="KWR55987.1"/>
    <property type="molecule type" value="Genomic_DNA"/>
</dbReference>
<accession>A0A108TA31</accession>
<protein>
    <recommendedName>
        <fullName evidence="3">Transposase</fullName>
    </recommendedName>
</protein>
<dbReference type="Proteomes" id="UP000056419">
    <property type="component" value="Unassembled WGS sequence"/>
</dbReference>
<evidence type="ECO:0008006" key="3">
    <source>
        <dbReference type="Google" id="ProtNLM"/>
    </source>
</evidence>
<reference evidence="1 2" key="1">
    <citation type="journal article" date="2016" name="BMC Genomics">
        <title>Type VI secretion systems of human gut Bacteroidales segregate into three genetic architectures, two of which are contained on mobile genetic elements.</title>
        <authorList>
            <person name="Coyne M.J."/>
            <person name="Roelofs K.G."/>
            <person name="Comstock L.E."/>
        </authorList>
    </citation>
    <scope>NUCLEOTIDE SEQUENCE [LARGE SCALE GENOMIC DNA]</scope>
    <source>
        <strain evidence="1 2">CL09T03C01</strain>
    </source>
</reference>
<gene>
    <name evidence="1" type="ORF">AA415_01056</name>
</gene>
<dbReference type="AlphaFoldDB" id="A0A108TA31"/>